<comment type="caution">
    <text evidence="2">The sequence shown here is derived from an EMBL/GenBank/DDBJ whole genome shotgun (WGS) entry which is preliminary data.</text>
</comment>
<protein>
    <submittedName>
        <fullName evidence="2">Uncharacterized protein</fullName>
    </submittedName>
</protein>
<evidence type="ECO:0000313" key="2">
    <source>
        <dbReference type="EMBL" id="VEL28606.1"/>
    </source>
</evidence>
<sequence length="207" mass="22592">MSRALSPLTPSHPHATPSAYPPHPFPARRAGDEAQVRIDADRSRVPLVSPAVGQTHKCLQTDRRTEKCVYEPRLGRCALSCPSEEKAASIPASTVSETASLCPRQIDAVAAFAFGWSTTLVIVSHDPRSRLCDLASKITIRHRHPAGFVGLGRLRIGCSSRCHGDDRKESKATEVIAAKLLPPGTIGRSWQVQFVWFFSSSEEKSLL</sequence>
<accession>A0A448X5L0</accession>
<dbReference type="AlphaFoldDB" id="A0A448X5L0"/>
<name>A0A448X5L0_9PLAT</name>
<evidence type="ECO:0000313" key="3">
    <source>
        <dbReference type="Proteomes" id="UP000784294"/>
    </source>
</evidence>
<reference evidence="2" key="1">
    <citation type="submission" date="2018-11" db="EMBL/GenBank/DDBJ databases">
        <authorList>
            <consortium name="Pathogen Informatics"/>
        </authorList>
    </citation>
    <scope>NUCLEOTIDE SEQUENCE</scope>
</reference>
<keyword evidence="3" id="KW-1185">Reference proteome</keyword>
<organism evidence="2 3">
    <name type="scientific">Protopolystoma xenopodis</name>
    <dbReference type="NCBI Taxonomy" id="117903"/>
    <lineage>
        <taxon>Eukaryota</taxon>
        <taxon>Metazoa</taxon>
        <taxon>Spiralia</taxon>
        <taxon>Lophotrochozoa</taxon>
        <taxon>Platyhelminthes</taxon>
        <taxon>Monogenea</taxon>
        <taxon>Polyopisthocotylea</taxon>
        <taxon>Polystomatidea</taxon>
        <taxon>Polystomatidae</taxon>
        <taxon>Protopolystoma</taxon>
    </lineage>
</organism>
<evidence type="ECO:0000256" key="1">
    <source>
        <dbReference type="SAM" id="MobiDB-lite"/>
    </source>
</evidence>
<gene>
    <name evidence="2" type="ORF">PXEA_LOCUS22046</name>
</gene>
<dbReference type="Proteomes" id="UP000784294">
    <property type="component" value="Unassembled WGS sequence"/>
</dbReference>
<feature type="region of interest" description="Disordered" evidence="1">
    <location>
        <begin position="1"/>
        <end position="28"/>
    </location>
</feature>
<dbReference type="EMBL" id="CAAALY010096316">
    <property type="protein sequence ID" value="VEL28606.1"/>
    <property type="molecule type" value="Genomic_DNA"/>
</dbReference>
<proteinExistence type="predicted"/>